<keyword evidence="4" id="KW-0645">Protease</keyword>
<dbReference type="AlphaFoldDB" id="A0A2V4NLG8"/>
<dbReference type="OrthoDB" id="8865355at2"/>
<dbReference type="PANTHER" id="PTHR32282:SF33">
    <property type="entry name" value="PEPTIDOGLYCAN GLYCOSYLTRANSFERASE"/>
    <property type="match status" value="1"/>
</dbReference>
<dbReference type="GO" id="GO:0008658">
    <property type="term" value="F:penicillin binding"/>
    <property type="evidence" value="ECO:0007669"/>
    <property type="project" value="InterPro"/>
</dbReference>
<dbReference type="GO" id="GO:0009002">
    <property type="term" value="F:serine-type D-Ala-D-Ala carboxypeptidase activity"/>
    <property type="evidence" value="ECO:0007669"/>
    <property type="project" value="UniProtKB-EC"/>
</dbReference>
<feature type="domain" description="Glycosyl transferase family 51" evidence="17">
    <location>
        <begin position="84"/>
        <end position="270"/>
    </location>
</feature>
<comment type="catalytic activity">
    <reaction evidence="12">
        <text>Preferential cleavage: (Ac)2-L-Lys-D-Ala-|-D-Ala. Also transpeptidation of peptidyl-alanyl moieties that are N-acyl substituents of D-alanine.</text>
        <dbReference type="EC" id="3.4.16.4"/>
    </reaction>
</comment>
<keyword evidence="8" id="KW-0133">Cell shape</keyword>
<comment type="similarity">
    <text evidence="1">In the C-terminal section; belongs to the transpeptidase family.</text>
</comment>
<name>A0A2V4NLG8_9ACTN</name>
<evidence type="ECO:0000259" key="16">
    <source>
        <dbReference type="Pfam" id="PF00905"/>
    </source>
</evidence>
<dbReference type="Pfam" id="PF00912">
    <property type="entry name" value="Transgly"/>
    <property type="match status" value="1"/>
</dbReference>
<evidence type="ECO:0000256" key="8">
    <source>
        <dbReference type="ARBA" id="ARBA00022960"/>
    </source>
</evidence>
<evidence type="ECO:0000256" key="3">
    <source>
        <dbReference type="ARBA" id="ARBA00022645"/>
    </source>
</evidence>
<evidence type="ECO:0000256" key="12">
    <source>
        <dbReference type="ARBA" id="ARBA00034000"/>
    </source>
</evidence>
<organism evidence="18 19">
    <name type="scientific">Streptomyces tateyamensis</name>
    <dbReference type="NCBI Taxonomy" id="565073"/>
    <lineage>
        <taxon>Bacteria</taxon>
        <taxon>Bacillati</taxon>
        <taxon>Actinomycetota</taxon>
        <taxon>Actinomycetes</taxon>
        <taxon>Kitasatosporales</taxon>
        <taxon>Streptomycetaceae</taxon>
        <taxon>Streptomyces</taxon>
    </lineage>
</organism>
<keyword evidence="11" id="KW-0961">Cell wall biogenesis/degradation</keyword>
<keyword evidence="10" id="KW-0511">Multifunctional enzyme</keyword>
<dbReference type="GO" id="GO:0008360">
    <property type="term" value="P:regulation of cell shape"/>
    <property type="evidence" value="ECO:0007669"/>
    <property type="project" value="UniProtKB-KW"/>
</dbReference>
<evidence type="ECO:0000256" key="9">
    <source>
        <dbReference type="ARBA" id="ARBA00022984"/>
    </source>
</evidence>
<evidence type="ECO:0000256" key="2">
    <source>
        <dbReference type="ARBA" id="ARBA00007739"/>
    </source>
</evidence>
<dbReference type="PANTHER" id="PTHR32282">
    <property type="entry name" value="BINDING PROTEIN TRANSPEPTIDASE, PUTATIVE-RELATED"/>
    <property type="match status" value="1"/>
</dbReference>
<evidence type="ECO:0000256" key="6">
    <source>
        <dbReference type="ARBA" id="ARBA00022679"/>
    </source>
</evidence>
<comment type="similarity">
    <text evidence="2">In the N-terminal section; belongs to the glycosyltransferase 51 family.</text>
</comment>
<evidence type="ECO:0000256" key="13">
    <source>
        <dbReference type="ARBA" id="ARBA00049902"/>
    </source>
</evidence>
<keyword evidence="6" id="KW-0808">Transferase</keyword>
<keyword evidence="19" id="KW-1185">Reference proteome</keyword>
<dbReference type="GO" id="GO:0071555">
    <property type="term" value="P:cell wall organization"/>
    <property type="evidence" value="ECO:0007669"/>
    <property type="project" value="UniProtKB-KW"/>
</dbReference>
<dbReference type="InterPro" id="IPR036950">
    <property type="entry name" value="PBP_transglycosylase"/>
</dbReference>
<evidence type="ECO:0000313" key="19">
    <source>
        <dbReference type="Proteomes" id="UP000248039"/>
    </source>
</evidence>
<dbReference type="GO" id="GO:0030288">
    <property type="term" value="C:outer membrane-bounded periplasmic space"/>
    <property type="evidence" value="ECO:0007669"/>
    <property type="project" value="TreeGrafter"/>
</dbReference>
<sequence length="759" mass="79658">MASKRDFAAQRSPRRTSPLELAGHGMTFLGVSILSGVLLAGLALPAVGAVGLGAKNGVESFDNIPDDFKTPTLSQASYIYDNQGNQIAKVYARDRTILTQDQMSPLTRQAQVDIEDNRFFQHGAVDPKGVLRAIGKNASTDAASQGASTLTQQYVKNVFVEEAGDDQAAFAEATKKSIGRKIRELKYAIKLEEELSKDQILTNYLNITFFGHQAYGVEAAAQRYFGKSDKDLSVAEAATLAGLVQNPTAYDPLLHPKAAQTRRDTVIDKMLEYHHITAQQAKEAKDTPLDLSHYHEPQNGCITANNGEGFFCDYVRKVVLSDPAFGASAAERSKLWTQGGLKIYTTLDPAKQADAYKAVTTKVYVTDTVSAAMTMLKPGTGEILAMAQTRPYGLDNGKHQTVVNLNVDAAMGGGNGFQPGSTFKAIVAAAAIEGGKGLDQSYPAPASMPYPSMTTCNGMYKADGSVIPNDSPDEKGPFQMPEAMARSINTYFIQMEQDIGMCAVTQMASKLGIRGKASGKPLDPFPALGLGTEEMSPLDMAGVYATFASRGVHCDPVAIKSVTSIDGKNLAVPKGNCNQVIQQTTADSINTLLKGVTEKGGTGAALGLDDGRMIAGKTGTADKRQAAWFDGYTPDLVGVVWLGGPEGNVPMVGNIKIGGRSFAGDGGVYGATGPGPIWVQAMNAALAGTPASNFVTVDLPTAPSSSPSPIPGDQNSPGGPATQPPPGTPNPPPGGGFTFPPGLIGGIGPTGKPTRPGHH</sequence>
<evidence type="ECO:0000256" key="11">
    <source>
        <dbReference type="ARBA" id="ARBA00023316"/>
    </source>
</evidence>
<dbReference type="Gene3D" id="1.10.3810.10">
    <property type="entry name" value="Biosynthetic peptidoglycan transglycosylase-like"/>
    <property type="match status" value="1"/>
</dbReference>
<dbReference type="FunFam" id="1.10.3810.10:FF:000001">
    <property type="entry name" value="Penicillin-binding protein 1A"/>
    <property type="match status" value="1"/>
</dbReference>
<feature type="region of interest" description="Disordered" evidence="14">
    <location>
        <begin position="697"/>
        <end position="759"/>
    </location>
</feature>
<dbReference type="Gene3D" id="3.40.710.10">
    <property type="entry name" value="DD-peptidase/beta-lactamase superfamily"/>
    <property type="match status" value="1"/>
</dbReference>
<gene>
    <name evidence="18" type="ORF">C7C46_05495</name>
</gene>
<dbReference type="GO" id="GO:0008955">
    <property type="term" value="F:peptidoglycan glycosyltransferase activity"/>
    <property type="evidence" value="ECO:0007669"/>
    <property type="project" value="UniProtKB-EC"/>
</dbReference>
<feature type="compositionally biased region" description="Low complexity" evidence="14">
    <location>
        <begin position="750"/>
        <end position="759"/>
    </location>
</feature>
<dbReference type="InterPro" id="IPR001264">
    <property type="entry name" value="Glyco_trans_51"/>
</dbReference>
<dbReference type="SUPFAM" id="SSF53955">
    <property type="entry name" value="Lysozyme-like"/>
    <property type="match status" value="1"/>
</dbReference>
<keyword evidence="3" id="KW-0121">Carboxypeptidase</keyword>
<dbReference type="InterPro" id="IPR050396">
    <property type="entry name" value="Glycosyltr_51/Transpeptidase"/>
</dbReference>
<evidence type="ECO:0000256" key="4">
    <source>
        <dbReference type="ARBA" id="ARBA00022670"/>
    </source>
</evidence>
<evidence type="ECO:0000259" key="17">
    <source>
        <dbReference type="Pfam" id="PF00912"/>
    </source>
</evidence>
<evidence type="ECO:0000256" key="1">
    <source>
        <dbReference type="ARBA" id="ARBA00007090"/>
    </source>
</evidence>
<evidence type="ECO:0000256" key="7">
    <source>
        <dbReference type="ARBA" id="ARBA00022801"/>
    </source>
</evidence>
<feature type="transmembrane region" description="Helical" evidence="15">
    <location>
        <begin position="21"/>
        <end position="44"/>
    </location>
</feature>
<keyword evidence="5" id="KW-0328">Glycosyltransferase</keyword>
<protein>
    <submittedName>
        <fullName evidence="18">Penicillin-binding protein</fullName>
    </submittedName>
</protein>
<dbReference type="Proteomes" id="UP000248039">
    <property type="component" value="Unassembled WGS sequence"/>
</dbReference>
<comment type="caution">
    <text evidence="18">The sequence shown here is derived from an EMBL/GenBank/DDBJ whole genome shotgun (WGS) entry which is preliminary data.</text>
</comment>
<reference evidence="18 19" key="1">
    <citation type="submission" date="2018-03" db="EMBL/GenBank/DDBJ databases">
        <title>Bioinformatic expansion and discovery of thiopeptide antibiotics.</title>
        <authorList>
            <person name="Schwalen C.J."/>
            <person name="Hudson G.A."/>
            <person name="Mitchell D.A."/>
        </authorList>
    </citation>
    <scope>NUCLEOTIDE SEQUENCE [LARGE SCALE GENOMIC DNA]</scope>
    <source>
        <strain evidence="18 19">ATCC 21389</strain>
    </source>
</reference>
<dbReference type="InterPro" id="IPR001460">
    <property type="entry name" value="PCN-bd_Tpept"/>
</dbReference>
<dbReference type="InterPro" id="IPR023346">
    <property type="entry name" value="Lysozyme-like_dom_sf"/>
</dbReference>
<keyword evidence="9" id="KW-0573">Peptidoglycan synthesis</keyword>
<keyword evidence="7" id="KW-0378">Hydrolase</keyword>
<evidence type="ECO:0000256" key="10">
    <source>
        <dbReference type="ARBA" id="ARBA00023268"/>
    </source>
</evidence>
<dbReference type="Pfam" id="PF00905">
    <property type="entry name" value="Transpeptidase"/>
    <property type="match status" value="1"/>
</dbReference>
<dbReference type="RefSeq" id="WP_110666287.1">
    <property type="nucleotide sequence ID" value="NZ_PYBW01000019.1"/>
</dbReference>
<accession>A0A2V4NLG8</accession>
<evidence type="ECO:0000256" key="14">
    <source>
        <dbReference type="SAM" id="MobiDB-lite"/>
    </source>
</evidence>
<evidence type="ECO:0000313" key="18">
    <source>
        <dbReference type="EMBL" id="PYC86567.1"/>
    </source>
</evidence>
<keyword evidence="15" id="KW-0812">Transmembrane</keyword>
<dbReference type="GO" id="GO:0006508">
    <property type="term" value="P:proteolysis"/>
    <property type="evidence" value="ECO:0007669"/>
    <property type="project" value="UniProtKB-KW"/>
</dbReference>
<feature type="compositionally biased region" description="Pro residues" evidence="14">
    <location>
        <begin position="722"/>
        <end position="734"/>
    </location>
</feature>
<dbReference type="GO" id="GO:0009252">
    <property type="term" value="P:peptidoglycan biosynthetic process"/>
    <property type="evidence" value="ECO:0007669"/>
    <property type="project" value="UniProtKB-KW"/>
</dbReference>
<comment type="catalytic activity">
    <reaction evidence="13">
        <text>[GlcNAc-(1-&gt;4)-Mur2Ac(oyl-L-Ala-gamma-D-Glu-L-Lys-D-Ala-D-Ala)](n)-di-trans,octa-cis-undecaprenyl diphosphate + beta-D-GlcNAc-(1-&gt;4)-Mur2Ac(oyl-L-Ala-gamma-D-Glu-L-Lys-D-Ala-D-Ala)-di-trans,octa-cis-undecaprenyl diphosphate = [GlcNAc-(1-&gt;4)-Mur2Ac(oyl-L-Ala-gamma-D-Glu-L-Lys-D-Ala-D-Ala)](n+1)-di-trans,octa-cis-undecaprenyl diphosphate + di-trans,octa-cis-undecaprenyl diphosphate + H(+)</text>
        <dbReference type="Rhea" id="RHEA:23708"/>
        <dbReference type="Rhea" id="RHEA-COMP:9602"/>
        <dbReference type="Rhea" id="RHEA-COMP:9603"/>
        <dbReference type="ChEBI" id="CHEBI:15378"/>
        <dbReference type="ChEBI" id="CHEBI:58405"/>
        <dbReference type="ChEBI" id="CHEBI:60033"/>
        <dbReference type="ChEBI" id="CHEBI:78435"/>
        <dbReference type="EC" id="2.4.99.28"/>
    </reaction>
</comment>
<dbReference type="EMBL" id="PYBW01000019">
    <property type="protein sequence ID" value="PYC86567.1"/>
    <property type="molecule type" value="Genomic_DNA"/>
</dbReference>
<evidence type="ECO:0000256" key="15">
    <source>
        <dbReference type="SAM" id="Phobius"/>
    </source>
</evidence>
<proteinExistence type="inferred from homology"/>
<dbReference type="InterPro" id="IPR012338">
    <property type="entry name" value="Beta-lactam/transpept-like"/>
</dbReference>
<evidence type="ECO:0000256" key="5">
    <source>
        <dbReference type="ARBA" id="ARBA00022676"/>
    </source>
</evidence>
<keyword evidence="15" id="KW-1133">Transmembrane helix</keyword>
<dbReference type="SUPFAM" id="SSF56601">
    <property type="entry name" value="beta-lactamase/transpeptidase-like"/>
    <property type="match status" value="1"/>
</dbReference>
<feature type="domain" description="Penicillin-binding protein transpeptidase" evidence="16">
    <location>
        <begin position="372"/>
        <end position="635"/>
    </location>
</feature>
<keyword evidence="15" id="KW-0472">Membrane</keyword>